<comment type="caution">
    <text evidence="1">The sequence shown here is derived from an EMBL/GenBank/DDBJ whole genome shotgun (WGS) entry which is preliminary data.</text>
</comment>
<name>A0A815MQC2_9BILA</name>
<dbReference type="Proteomes" id="UP000663870">
    <property type="component" value="Unassembled WGS sequence"/>
</dbReference>
<sequence length="76" mass="8765">MLPKYNYSSSIKADGLKTNSKWIKSSKLSTNNSLLFNNRNINQRFSDMKSIDITSRLGQFAWRQIIPSNILLPVIF</sequence>
<evidence type="ECO:0000313" key="1">
    <source>
        <dbReference type="EMBL" id="CAF1427747.1"/>
    </source>
</evidence>
<organism evidence="1 3">
    <name type="scientific">Rotaria sordida</name>
    <dbReference type="NCBI Taxonomy" id="392033"/>
    <lineage>
        <taxon>Eukaryota</taxon>
        <taxon>Metazoa</taxon>
        <taxon>Spiralia</taxon>
        <taxon>Gnathifera</taxon>
        <taxon>Rotifera</taxon>
        <taxon>Eurotatoria</taxon>
        <taxon>Bdelloidea</taxon>
        <taxon>Philodinida</taxon>
        <taxon>Philodinidae</taxon>
        <taxon>Rotaria</taxon>
    </lineage>
</organism>
<dbReference type="AlphaFoldDB" id="A0A815MQC2"/>
<dbReference type="Proteomes" id="UP000663854">
    <property type="component" value="Unassembled WGS sequence"/>
</dbReference>
<gene>
    <name evidence="2" type="ORF">JXQ802_LOCUS51889</name>
    <name evidence="1" type="ORF">PYM288_LOCUS35626</name>
</gene>
<dbReference type="EMBL" id="CAJNOH010006289">
    <property type="protein sequence ID" value="CAF1427747.1"/>
    <property type="molecule type" value="Genomic_DNA"/>
</dbReference>
<accession>A0A815MQC2</accession>
<evidence type="ECO:0000313" key="3">
    <source>
        <dbReference type="Proteomes" id="UP000663854"/>
    </source>
</evidence>
<reference evidence="1" key="1">
    <citation type="submission" date="2021-02" db="EMBL/GenBank/DDBJ databases">
        <authorList>
            <person name="Nowell W R."/>
        </authorList>
    </citation>
    <scope>NUCLEOTIDE SEQUENCE</scope>
</reference>
<proteinExistence type="predicted"/>
<feature type="non-terminal residue" evidence="1">
    <location>
        <position position="76"/>
    </location>
</feature>
<protein>
    <submittedName>
        <fullName evidence="1">Uncharacterized protein</fullName>
    </submittedName>
</protein>
<dbReference type="EMBL" id="CAJNOL010007852">
    <property type="protein sequence ID" value="CAF1631736.1"/>
    <property type="molecule type" value="Genomic_DNA"/>
</dbReference>
<keyword evidence="4" id="KW-1185">Reference proteome</keyword>
<evidence type="ECO:0000313" key="2">
    <source>
        <dbReference type="EMBL" id="CAF1631736.1"/>
    </source>
</evidence>
<evidence type="ECO:0000313" key="4">
    <source>
        <dbReference type="Proteomes" id="UP000663870"/>
    </source>
</evidence>